<dbReference type="Gene3D" id="1.10.238.10">
    <property type="entry name" value="EF-hand"/>
    <property type="match status" value="1"/>
</dbReference>
<dbReference type="InterPro" id="IPR002048">
    <property type="entry name" value="EF_hand_dom"/>
</dbReference>
<comment type="caution">
    <text evidence="3">The sequence shown here is derived from an EMBL/GenBank/DDBJ whole genome shotgun (WGS) entry which is preliminary data.</text>
</comment>
<proteinExistence type="predicted"/>
<evidence type="ECO:0000313" key="4">
    <source>
        <dbReference type="Proteomes" id="UP001596422"/>
    </source>
</evidence>
<keyword evidence="1" id="KW-0732">Signal</keyword>
<dbReference type="Proteomes" id="UP001596422">
    <property type="component" value="Unassembled WGS sequence"/>
</dbReference>
<sequence length="81" mass="8393">MKKVITTIGAVLLMTAGAVYANTADELIKALDADGDGQVSLEEAAANPDIEAQFAVLDANQDGYLTADELAAEPQPEETQG</sequence>
<dbReference type="Pfam" id="PF13202">
    <property type="entry name" value="EF-hand_5"/>
    <property type="match status" value="2"/>
</dbReference>
<dbReference type="RefSeq" id="WP_379910533.1">
    <property type="nucleotide sequence ID" value="NZ_JBHSWE010000001.1"/>
</dbReference>
<dbReference type="PROSITE" id="PS00018">
    <property type="entry name" value="EF_HAND_1"/>
    <property type="match status" value="1"/>
</dbReference>
<dbReference type="InterPro" id="IPR018247">
    <property type="entry name" value="EF_Hand_1_Ca_BS"/>
</dbReference>
<feature type="chain" id="PRO_5046439590" description="EF-hand domain-containing protein" evidence="1">
    <location>
        <begin position="22"/>
        <end position="81"/>
    </location>
</feature>
<feature type="signal peptide" evidence="1">
    <location>
        <begin position="1"/>
        <end position="21"/>
    </location>
</feature>
<evidence type="ECO:0000259" key="2">
    <source>
        <dbReference type="PROSITE" id="PS50222"/>
    </source>
</evidence>
<dbReference type="SUPFAM" id="SSF47473">
    <property type="entry name" value="EF-hand"/>
    <property type="match status" value="1"/>
</dbReference>
<dbReference type="EMBL" id="JBHSWE010000001">
    <property type="protein sequence ID" value="MFC6672066.1"/>
    <property type="molecule type" value="Genomic_DNA"/>
</dbReference>
<reference evidence="4" key="1">
    <citation type="journal article" date="2019" name="Int. J. Syst. Evol. Microbiol.">
        <title>The Global Catalogue of Microorganisms (GCM) 10K type strain sequencing project: providing services to taxonomists for standard genome sequencing and annotation.</title>
        <authorList>
            <consortium name="The Broad Institute Genomics Platform"/>
            <consortium name="The Broad Institute Genome Sequencing Center for Infectious Disease"/>
            <person name="Wu L."/>
            <person name="Ma J."/>
        </authorList>
    </citation>
    <scope>NUCLEOTIDE SEQUENCE [LARGE SCALE GENOMIC DNA]</scope>
    <source>
        <strain evidence="4">NBRC 111756</strain>
    </source>
</reference>
<evidence type="ECO:0000313" key="3">
    <source>
        <dbReference type="EMBL" id="MFC6672066.1"/>
    </source>
</evidence>
<organism evidence="3 4">
    <name type="scientific">Marinobacterium aestuariivivens</name>
    <dbReference type="NCBI Taxonomy" id="1698799"/>
    <lineage>
        <taxon>Bacteria</taxon>
        <taxon>Pseudomonadati</taxon>
        <taxon>Pseudomonadota</taxon>
        <taxon>Gammaproteobacteria</taxon>
        <taxon>Oceanospirillales</taxon>
        <taxon>Oceanospirillaceae</taxon>
        <taxon>Marinobacterium</taxon>
    </lineage>
</organism>
<keyword evidence="4" id="KW-1185">Reference proteome</keyword>
<name>A0ABW2A3V5_9GAMM</name>
<protein>
    <recommendedName>
        <fullName evidence="2">EF-hand domain-containing protein</fullName>
    </recommendedName>
</protein>
<dbReference type="PROSITE" id="PS50222">
    <property type="entry name" value="EF_HAND_2"/>
    <property type="match status" value="1"/>
</dbReference>
<evidence type="ECO:0000256" key="1">
    <source>
        <dbReference type="SAM" id="SignalP"/>
    </source>
</evidence>
<accession>A0ABW2A3V5</accession>
<feature type="domain" description="EF-hand" evidence="2">
    <location>
        <begin position="45"/>
        <end position="80"/>
    </location>
</feature>
<dbReference type="InterPro" id="IPR011992">
    <property type="entry name" value="EF-hand-dom_pair"/>
</dbReference>
<gene>
    <name evidence="3" type="ORF">ACFQDL_19855</name>
</gene>